<reference evidence="1" key="1">
    <citation type="journal article" date="2014" name="Int. J. Syst. Evol. Microbiol.">
        <title>Complete genome sequence of Corynebacterium casei LMG S-19264T (=DSM 44701T), isolated from a smear-ripened cheese.</title>
        <authorList>
            <consortium name="US DOE Joint Genome Institute (JGI-PGF)"/>
            <person name="Walter F."/>
            <person name="Albersmeier A."/>
            <person name="Kalinowski J."/>
            <person name="Ruckert C."/>
        </authorList>
    </citation>
    <scope>NUCLEOTIDE SEQUENCE</scope>
    <source>
        <strain evidence="1">CCM 8711</strain>
    </source>
</reference>
<evidence type="ECO:0008006" key="3">
    <source>
        <dbReference type="Google" id="ProtNLM"/>
    </source>
</evidence>
<protein>
    <recommendedName>
        <fullName evidence="3">Thiamine pyrophosphokinase</fullName>
    </recommendedName>
</protein>
<dbReference type="EMBL" id="BMDO01000002">
    <property type="protein sequence ID" value="GGI49978.1"/>
    <property type="molecule type" value="Genomic_DNA"/>
</dbReference>
<dbReference type="RefSeq" id="WP_188414737.1">
    <property type="nucleotide sequence ID" value="NZ_BMDO01000002.1"/>
</dbReference>
<name>A0A917J773_9SPHI</name>
<organism evidence="1 2">
    <name type="scientific">Mucilaginibacter galii</name>
    <dbReference type="NCBI Taxonomy" id="2005073"/>
    <lineage>
        <taxon>Bacteria</taxon>
        <taxon>Pseudomonadati</taxon>
        <taxon>Bacteroidota</taxon>
        <taxon>Sphingobacteriia</taxon>
        <taxon>Sphingobacteriales</taxon>
        <taxon>Sphingobacteriaceae</taxon>
        <taxon>Mucilaginibacter</taxon>
    </lineage>
</organism>
<proteinExistence type="predicted"/>
<dbReference type="AlphaFoldDB" id="A0A917J773"/>
<sequence>MSSHHIVREKQEPALLVLGLNNFTEEDLGQLLEWSPTLIATAPVAEQLTVYGIKIDHVIANDADEITQSDVKIISPGNQTPLQAAFDYLLKEGYPAVNIVTDELELADYESYASQINLVIFHEAQKIYTVSSGFSKWKPAGETITLLSASAGVQTVGLAEIAHHQYQTVADGIIVLKFNEPYLFIAEEY</sequence>
<accession>A0A917J773</accession>
<dbReference type="Proteomes" id="UP000662074">
    <property type="component" value="Unassembled WGS sequence"/>
</dbReference>
<keyword evidence="2" id="KW-1185">Reference proteome</keyword>
<reference evidence="1" key="2">
    <citation type="submission" date="2020-09" db="EMBL/GenBank/DDBJ databases">
        <authorList>
            <person name="Sun Q."/>
            <person name="Sedlacek I."/>
        </authorList>
    </citation>
    <scope>NUCLEOTIDE SEQUENCE</scope>
    <source>
        <strain evidence="1">CCM 8711</strain>
    </source>
</reference>
<evidence type="ECO:0000313" key="1">
    <source>
        <dbReference type="EMBL" id="GGI49978.1"/>
    </source>
</evidence>
<evidence type="ECO:0000313" key="2">
    <source>
        <dbReference type="Proteomes" id="UP000662074"/>
    </source>
</evidence>
<comment type="caution">
    <text evidence="1">The sequence shown here is derived from an EMBL/GenBank/DDBJ whole genome shotgun (WGS) entry which is preliminary data.</text>
</comment>
<gene>
    <name evidence="1" type="ORF">GCM10011425_11900</name>
</gene>